<gene>
    <name evidence="2" type="ORF">QJU78_01605</name>
</gene>
<dbReference type="InterPro" id="IPR007421">
    <property type="entry name" value="Schlafen_AlbA_2_dom"/>
</dbReference>
<dbReference type="RefSeq" id="WP_211597029.1">
    <property type="nucleotide sequence ID" value="NZ_JAGRQI010000002.1"/>
</dbReference>
<evidence type="ECO:0000313" key="2">
    <source>
        <dbReference type="EMBL" id="MDP8186480.1"/>
    </source>
</evidence>
<dbReference type="Pfam" id="PF04326">
    <property type="entry name" value="SLFN_AlbA_2"/>
    <property type="match status" value="1"/>
</dbReference>
<evidence type="ECO:0000259" key="1">
    <source>
        <dbReference type="Pfam" id="PF04326"/>
    </source>
</evidence>
<dbReference type="Gene3D" id="3.30.950.30">
    <property type="entry name" value="Schlafen, AAA domain"/>
    <property type="match status" value="1"/>
</dbReference>
<organism evidence="2 3">
    <name type="scientific">Pasteurella atlantica</name>
    <dbReference type="NCBI Taxonomy" id="2827233"/>
    <lineage>
        <taxon>Bacteria</taxon>
        <taxon>Pseudomonadati</taxon>
        <taxon>Pseudomonadota</taxon>
        <taxon>Gammaproteobacteria</taxon>
        <taxon>Pasteurellales</taxon>
        <taxon>Pasteurellaceae</taxon>
        <taxon>Pasteurella</taxon>
    </lineage>
</organism>
<dbReference type="AlphaFoldDB" id="A0AAW8CDG0"/>
<keyword evidence="2" id="KW-0067">ATP-binding</keyword>
<keyword evidence="2" id="KW-0547">Nucleotide-binding</keyword>
<protein>
    <submittedName>
        <fullName evidence="2">ATP-binding protein</fullName>
    </submittedName>
</protein>
<accession>A0AAW8CDG0</accession>
<name>A0AAW8CDG0_9PAST</name>
<proteinExistence type="predicted"/>
<dbReference type="EMBL" id="JASAYJ010000002">
    <property type="protein sequence ID" value="MDP8186480.1"/>
    <property type="molecule type" value="Genomic_DNA"/>
</dbReference>
<reference evidence="2" key="1">
    <citation type="journal article" date="2023" name="Front. Microbiol.">
        <title>Phylogeography and host specificity of Pasteurellaceae pathogenic to sea-farmed fish in the north-east Atlantic.</title>
        <authorList>
            <person name="Gulla S."/>
            <person name="Colquhoun D.J."/>
            <person name="Olsen A.B."/>
            <person name="Spilsberg B."/>
            <person name="Lagesen K."/>
            <person name="Aakesson C.P."/>
            <person name="Strom S."/>
            <person name="Manji F."/>
            <person name="Birkbeck T.H."/>
            <person name="Nilsen H.K."/>
        </authorList>
    </citation>
    <scope>NUCLEOTIDE SEQUENCE</scope>
    <source>
        <strain evidence="2">VIB1234</strain>
    </source>
</reference>
<dbReference type="GO" id="GO:0005524">
    <property type="term" value="F:ATP binding"/>
    <property type="evidence" value="ECO:0007669"/>
    <property type="project" value="UniProtKB-KW"/>
</dbReference>
<dbReference type="InterPro" id="IPR038461">
    <property type="entry name" value="Schlafen_AlbA_2_dom_sf"/>
</dbReference>
<sequence length="70" mass="8055">MLNWKDIESFLASSTVIKERVFLECKKATNNLPKDFWKSFSAFSNTQGGFILLGVSENFTRSFSKYSNTF</sequence>
<comment type="caution">
    <text evidence="2">The sequence shown here is derived from an EMBL/GenBank/DDBJ whole genome shotgun (WGS) entry which is preliminary data.</text>
</comment>
<feature type="domain" description="Schlafen AlbA-2" evidence="1">
    <location>
        <begin position="21"/>
        <end position="59"/>
    </location>
</feature>
<evidence type="ECO:0000313" key="3">
    <source>
        <dbReference type="Proteomes" id="UP001230466"/>
    </source>
</evidence>
<dbReference type="Proteomes" id="UP001230466">
    <property type="component" value="Unassembled WGS sequence"/>
</dbReference>